<dbReference type="EMBL" id="JAYMYQ010000001">
    <property type="protein sequence ID" value="KAK7362616.1"/>
    <property type="molecule type" value="Genomic_DNA"/>
</dbReference>
<sequence length="94" mass="10803">MLNLKSLQIPFSYVTLCFLLYEMKQRNIPNSHREGLTLTPCHPPAPYLTRPLPPPPPTRVVASNLESNPGWGMGRDWSKEICHLRLMYDCLMAH</sequence>
<comment type="caution">
    <text evidence="1">The sequence shown here is derived from an EMBL/GenBank/DDBJ whole genome shotgun (WGS) entry which is preliminary data.</text>
</comment>
<evidence type="ECO:0000313" key="2">
    <source>
        <dbReference type="Proteomes" id="UP001367508"/>
    </source>
</evidence>
<accession>A0AAN9R809</accession>
<reference evidence="1 2" key="1">
    <citation type="submission" date="2024-01" db="EMBL/GenBank/DDBJ databases">
        <title>The genomes of 5 underutilized Papilionoideae crops provide insights into root nodulation and disease resistanc.</title>
        <authorList>
            <person name="Jiang F."/>
        </authorList>
    </citation>
    <scope>NUCLEOTIDE SEQUENCE [LARGE SCALE GENOMIC DNA]</scope>
    <source>
        <strain evidence="1">LVBAO_FW01</strain>
        <tissue evidence="1">Leaves</tissue>
    </source>
</reference>
<protein>
    <submittedName>
        <fullName evidence="1">Uncharacterized protein</fullName>
    </submittedName>
</protein>
<organism evidence="1 2">
    <name type="scientific">Canavalia gladiata</name>
    <name type="common">Sword bean</name>
    <name type="synonym">Dolichos gladiatus</name>
    <dbReference type="NCBI Taxonomy" id="3824"/>
    <lineage>
        <taxon>Eukaryota</taxon>
        <taxon>Viridiplantae</taxon>
        <taxon>Streptophyta</taxon>
        <taxon>Embryophyta</taxon>
        <taxon>Tracheophyta</taxon>
        <taxon>Spermatophyta</taxon>
        <taxon>Magnoliopsida</taxon>
        <taxon>eudicotyledons</taxon>
        <taxon>Gunneridae</taxon>
        <taxon>Pentapetalae</taxon>
        <taxon>rosids</taxon>
        <taxon>fabids</taxon>
        <taxon>Fabales</taxon>
        <taxon>Fabaceae</taxon>
        <taxon>Papilionoideae</taxon>
        <taxon>50 kb inversion clade</taxon>
        <taxon>NPAAA clade</taxon>
        <taxon>indigoferoid/millettioid clade</taxon>
        <taxon>Phaseoleae</taxon>
        <taxon>Canavalia</taxon>
    </lineage>
</organism>
<name>A0AAN9R809_CANGL</name>
<dbReference type="AlphaFoldDB" id="A0AAN9R809"/>
<keyword evidence="2" id="KW-1185">Reference proteome</keyword>
<evidence type="ECO:0000313" key="1">
    <source>
        <dbReference type="EMBL" id="KAK7362616.1"/>
    </source>
</evidence>
<dbReference type="Proteomes" id="UP001367508">
    <property type="component" value="Unassembled WGS sequence"/>
</dbReference>
<gene>
    <name evidence="1" type="ORF">VNO77_04734</name>
</gene>
<proteinExistence type="predicted"/>